<dbReference type="InterPro" id="IPR007263">
    <property type="entry name" value="DCC1-like"/>
</dbReference>
<dbReference type="InterPro" id="IPR023375">
    <property type="entry name" value="ADC_dom_sf"/>
</dbReference>
<protein>
    <submittedName>
        <fullName evidence="1">Unannotated protein</fullName>
    </submittedName>
</protein>
<evidence type="ECO:0000313" key="1">
    <source>
        <dbReference type="EMBL" id="CAB4927875.1"/>
    </source>
</evidence>
<name>A0A6J7IAB0_9ZZZZ</name>
<dbReference type="Gene3D" id="2.40.400.10">
    <property type="entry name" value="Acetoacetate decarboxylase-like"/>
    <property type="match status" value="1"/>
</dbReference>
<dbReference type="Pfam" id="PF09844">
    <property type="entry name" value="DUF2071"/>
    <property type="match status" value="1"/>
</dbReference>
<organism evidence="1">
    <name type="scientific">freshwater metagenome</name>
    <dbReference type="NCBI Taxonomy" id="449393"/>
    <lineage>
        <taxon>unclassified sequences</taxon>
        <taxon>metagenomes</taxon>
        <taxon>ecological metagenomes</taxon>
    </lineage>
</organism>
<dbReference type="InterPro" id="IPR018644">
    <property type="entry name" value="DUF2071"/>
</dbReference>
<accession>A0A6J7IAB0</accession>
<gene>
    <name evidence="1" type="ORF">UFOPK3708_00658</name>
</gene>
<dbReference type="PANTHER" id="PTHR39186:SF1">
    <property type="entry name" value="DUF2071 DOMAIN-CONTAINING PROTEIN"/>
    <property type="match status" value="1"/>
</dbReference>
<dbReference type="Pfam" id="PF04134">
    <property type="entry name" value="DCC1-like"/>
    <property type="match status" value="1"/>
</dbReference>
<dbReference type="AlphaFoldDB" id="A0A6J7IAB0"/>
<reference evidence="1" key="1">
    <citation type="submission" date="2020-05" db="EMBL/GenBank/DDBJ databases">
        <authorList>
            <person name="Chiriac C."/>
            <person name="Salcher M."/>
            <person name="Ghai R."/>
            <person name="Kavagutti S V."/>
        </authorList>
    </citation>
    <scope>NUCLEOTIDE SEQUENCE</scope>
</reference>
<proteinExistence type="predicted"/>
<dbReference type="EMBL" id="CAFBNA010000027">
    <property type="protein sequence ID" value="CAB4927875.1"/>
    <property type="molecule type" value="Genomic_DNA"/>
</dbReference>
<dbReference type="SUPFAM" id="SSF160104">
    <property type="entry name" value="Acetoacetate decarboxylase-like"/>
    <property type="match status" value="1"/>
</dbReference>
<dbReference type="GO" id="GO:0015035">
    <property type="term" value="F:protein-disulfide reductase activity"/>
    <property type="evidence" value="ECO:0007669"/>
    <property type="project" value="InterPro"/>
</dbReference>
<dbReference type="PANTHER" id="PTHR39186">
    <property type="entry name" value="DUF2071 FAMILY PROTEIN"/>
    <property type="match status" value="1"/>
</dbReference>
<sequence>MDLLPLASAEKVLGNDACPRLEERRIARRVETIGCDGNTIPGPRVERRRRPTNRDVALCVFTNRGGVTADKGREPFTRCIGAVEVEARRQLRVFHRGKDGHQHGEEFIDAVYCGCVVESVNRVTCRVLCVPTMDLDLMGHSSLPKTIGEVFTAEIPRRAIGIACGKRGADRFKDLVESIEDGLVSGKAYKSVLSRRRHHPVGDAEIGPLQHLAGVTEKTANGPARAMLDGCLKASSAGGCGKAHAFSAESCDVIHRVVLHGARPTGSRSCSWAEPNLANADTVTPMTTGGEPIGEKPRSPLCPHVIKRPVMTQVWRDVTFAHWPVPIAAVEALLPPGLDADTFHGQAWVSLVGFEMDALRLRGLPAIPTTHQFLEFNVRTYVVGPEGPGVWFCSLDVAQWLPALVARIGFALPYDKGAVEVSHDRSRIVWTVDRAWPERAQGSLAVSVETDDVAAVTDDALATFLTARWRLYAKTRGGRLVTAPVEHEPWPLTSARFIGADTGLASIAGFDVQGDPIVHHASAVRVRVGLPKLLPLRRARGPVTVWFDEDCGVCSASVRWLMKRTDSSVTFRPNRELDDTALLSASADAIVVTASGESWTAIEAVATILDRSGWLGRVGAFGLRLPGIHAVAGLVYRWVAANRARLSARLGLASGCDLPKSTS</sequence>